<reference evidence="2" key="1">
    <citation type="submission" date="2023-08" db="EMBL/GenBank/DDBJ databases">
        <title>Draft sequence of the Babesia gibsoni genome.</title>
        <authorList>
            <person name="Yamagishi J.Y."/>
            <person name="Xuan X.X."/>
        </authorList>
    </citation>
    <scope>NUCLEOTIDE SEQUENCE</scope>
    <source>
        <strain evidence="2">Azabu</strain>
    </source>
</reference>
<dbReference type="PANTHER" id="PTHR13547">
    <property type="match status" value="1"/>
</dbReference>
<dbReference type="PANTHER" id="PTHR13547:SF1">
    <property type="entry name" value="MITOCHONDRIAL RIBONUCLEASE P CATALYTIC SUBUNIT"/>
    <property type="match status" value="1"/>
</dbReference>
<protein>
    <submittedName>
        <fullName evidence="2">Uncharacterized protein</fullName>
    </submittedName>
</protein>
<sequence length="1001" mass="113827">MLCALTLEGRRIHSCTGQSYGWLNHYRIFLRCLLILVCVSSQLTCGYHVRKPSTCHLHGTDTLRNEVAEKYHSHNRPAFCGLPTWPFNQRDAAHENRGTYLGRHFPSARGLDLRRANGWPHTSAEAWAIYATKELNPATKEDTECLSITEDERLKACYTLDTLFARCVSACESDDLSEAMSAIQDYIKGYDSLFSRFFEERAEVPLQNGNDETSASSGTFDSDSLNGTLADGGAGSSYPEEVSAASDKSLSFYYTVDDVEPDGRNRRRRWHVSVKAGVPQSVRKLIMQYRKRCMGIMSRAMHKVSSMEDLKIVTNVSREAARYGMTVMTAMYYAMSVIHAKYGRFNKALEYIERMWKHGERRRHRSYEPLLCHFEENLDSDGMVCVMRHMVDLGGLPVSGLMFTRVMMTLCLATRRQLMELSARDSNSQQESLSMDKNNAGRVSGQLSPTGAFEVPTTREEIYSNLKRHVQEVLNLYQKHACSKVSLSSRLGYVISSVFETVAPGLISLTHVSPYESSNGLANTANKAAISQGETDTTHQGRLIKALHSTSHGQCFSCGEKLHLLDLSPIDRFGVFRSWLQHIYDYNFPEVGRLANFYAWLHSSLAEGMPYTCILDGQNIGYHKRQLMNPLDLQKIDTVVHEMIMRGEHPLVVLPYYARVRRDETVAYDVVNPDTLKLLFPTTAMEEPIALSKMKPGRPMRFTTEEIAIVDRWCDMKQAYFCSSASYDDNYFFMANVMTGSAEELELMARFLKSSLELSLRKEGNKRVLDMLSQVPTPKVDDYFPVANRIAGWPLMITVTNDTFTNLEIPGVDEQLMRALRDIPLTPYFFTGGLNQGYVKGGNTRSGQGQRVLVGNRLKYSLEMSYDGKGKYHIPLGYERKVIDFKARHMVSIYKYEHPRIEPPLVGAYLEPPAATGQQYDHNIDQELKQTNSWLEKYGYNDILAALEDKCPKEEQRRWKNKGYVISTKTPEIIKQKFNPSQETRWLCVDLSVLDRLGSEE</sequence>
<dbReference type="GO" id="GO:0001682">
    <property type="term" value="P:tRNA 5'-leader removal"/>
    <property type="evidence" value="ECO:0007669"/>
    <property type="project" value="TreeGrafter"/>
</dbReference>
<gene>
    <name evidence="2" type="ORF">BgAZ_200450</name>
</gene>
<evidence type="ECO:0000256" key="1">
    <source>
        <dbReference type="SAM" id="MobiDB-lite"/>
    </source>
</evidence>
<keyword evidence="3" id="KW-1185">Reference proteome</keyword>
<dbReference type="AlphaFoldDB" id="A0AAD8LLR1"/>
<dbReference type="Gene3D" id="3.40.50.11980">
    <property type="match status" value="1"/>
</dbReference>
<feature type="region of interest" description="Disordered" evidence="1">
    <location>
        <begin position="424"/>
        <end position="451"/>
    </location>
</feature>
<evidence type="ECO:0000313" key="3">
    <source>
        <dbReference type="Proteomes" id="UP001230268"/>
    </source>
</evidence>
<proteinExistence type="predicted"/>
<comment type="caution">
    <text evidence="2">The sequence shown here is derived from an EMBL/GenBank/DDBJ whole genome shotgun (WGS) entry which is preliminary data.</text>
</comment>
<name>A0AAD8LLR1_BABGI</name>
<evidence type="ECO:0000313" key="2">
    <source>
        <dbReference type="EMBL" id="KAK1443169.1"/>
    </source>
</evidence>
<dbReference type="GO" id="GO:0004526">
    <property type="term" value="F:ribonuclease P activity"/>
    <property type="evidence" value="ECO:0007669"/>
    <property type="project" value="TreeGrafter"/>
</dbReference>
<dbReference type="EMBL" id="JAVEPI010000002">
    <property type="protein sequence ID" value="KAK1443169.1"/>
    <property type="molecule type" value="Genomic_DNA"/>
</dbReference>
<organism evidence="2 3">
    <name type="scientific">Babesia gibsoni</name>
    <dbReference type="NCBI Taxonomy" id="33632"/>
    <lineage>
        <taxon>Eukaryota</taxon>
        <taxon>Sar</taxon>
        <taxon>Alveolata</taxon>
        <taxon>Apicomplexa</taxon>
        <taxon>Aconoidasida</taxon>
        <taxon>Piroplasmida</taxon>
        <taxon>Babesiidae</taxon>
        <taxon>Babesia</taxon>
    </lineage>
</organism>
<dbReference type="Proteomes" id="UP001230268">
    <property type="component" value="Unassembled WGS sequence"/>
</dbReference>
<accession>A0AAD8LLR1</accession>
<feature type="compositionally biased region" description="Polar residues" evidence="1">
    <location>
        <begin position="424"/>
        <end position="437"/>
    </location>
</feature>